<accession>A0A9P0MLG8</accession>
<evidence type="ECO:0000313" key="2">
    <source>
        <dbReference type="Proteomes" id="UP001152888"/>
    </source>
</evidence>
<proteinExistence type="predicted"/>
<dbReference type="Proteomes" id="UP001152888">
    <property type="component" value="Unassembled WGS sequence"/>
</dbReference>
<reference evidence="1" key="1">
    <citation type="submission" date="2022-03" db="EMBL/GenBank/DDBJ databases">
        <authorList>
            <person name="Sayadi A."/>
        </authorList>
    </citation>
    <scope>NUCLEOTIDE SEQUENCE</scope>
</reference>
<keyword evidence="2" id="KW-1185">Reference proteome</keyword>
<sequence>MHSVTWGNQWSYAIAYSFIIKYDNALAHNTYHNHSLKKHRSCKISQTKLENIVQTWQVLRNYSH</sequence>
<name>A0A9P0MLG8_ACAOB</name>
<dbReference type="EMBL" id="CAKOFQ010008706">
    <property type="protein sequence ID" value="CAH2015493.1"/>
    <property type="molecule type" value="Genomic_DNA"/>
</dbReference>
<dbReference type="OrthoDB" id="6742238at2759"/>
<protein>
    <submittedName>
        <fullName evidence="1">Uncharacterized protein</fullName>
    </submittedName>
</protein>
<organism evidence="1 2">
    <name type="scientific">Acanthoscelides obtectus</name>
    <name type="common">Bean weevil</name>
    <name type="synonym">Bruchus obtectus</name>
    <dbReference type="NCBI Taxonomy" id="200917"/>
    <lineage>
        <taxon>Eukaryota</taxon>
        <taxon>Metazoa</taxon>
        <taxon>Ecdysozoa</taxon>
        <taxon>Arthropoda</taxon>
        <taxon>Hexapoda</taxon>
        <taxon>Insecta</taxon>
        <taxon>Pterygota</taxon>
        <taxon>Neoptera</taxon>
        <taxon>Endopterygota</taxon>
        <taxon>Coleoptera</taxon>
        <taxon>Polyphaga</taxon>
        <taxon>Cucujiformia</taxon>
        <taxon>Chrysomeloidea</taxon>
        <taxon>Chrysomelidae</taxon>
        <taxon>Bruchinae</taxon>
        <taxon>Bruchini</taxon>
        <taxon>Acanthoscelides</taxon>
    </lineage>
</organism>
<gene>
    <name evidence="1" type="ORF">ACAOBT_LOCUS34800</name>
</gene>
<dbReference type="AlphaFoldDB" id="A0A9P0MLG8"/>
<evidence type="ECO:0000313" key="1">
    <source>
        <dbReference type="EMBL" id="CAH2015493.1"/>
    </source>
</evidence>
<comment type="caution">
    <text evidence="1">The sequence shown here is derived from an EMBL/GenBank/DDBJ whole genome shotgun (WGS) entry which is preliminary data.</text>
</comment>